<evidence type="ECO:0000313" key="2">
    <source>
        <dbReference type="Proteomes" id="UP000739538"/>
    </source>
</evidence>
<sequence>MIRELVTAEDAADLTPGVVEPVGALTFAATPPLRHFAELDDDGRLRARCSVWVRSDTKGSPTNDGLIGHFAAADRDDDPAGIAVLDHACRFLSEQGCARAIGPLDGNTWHRYRFVTERGSEPPFFLEPDNPDSWPALFVRHGFAPIATYTSNLATDLANVDPRTPSRI</sequence>
<evidence type="ECO:0000313" key="1">
    <source>
        <dbReference type="EMBL" id="MCA9758127.1"/>
    </source>
</evidence>
<reference evidence="1" key="2">
    <citation type="journal article" date="2021" name="Microbiome">
        <title>Successional dynamics and alternative stable states in a saline activated sludge microbial community over 9 years.</title>
        <authorList>
            <person name="Wang Y."/>
            <person name="Ye J."/>
            <person name="Ju F."/>
            <person name="Liu L."/>
            <person name="Boyd J.A."/>
            <person name="Deng Y."/>
            <person name="Parks D.H."/>
            <person name="Jiang X."/>
            <person name="Yin X."/>
            <person name="Woodcroft B.J."/>
            <person name="Tyson G.W."/>
            <person name="Hugenholtz P."/>
            <person name="Polz M.F."/>
            <person name="Zhang T."/>
        </authorList>
    </citation>
    <scope>NUCLEOTIDE SEQUENCE</scope>
    <source>
        <strain evidence="1">HKST-UBA02</strain>
    </source>
</reference>
<dbReference type="Proteomes" id="UP000739538">
    <property type="component" value="Unassembled WGS sequence"/>
</dbReference>
<dbReference type="EMBL" id="JAGQHS010000144">
    <property type="protein sequence ID" value="MCA9758127.1"/>
    <property type="molecule type" value="Genomic_DNA"/>
</dbReference>
<comment type="caution">
    <text evidence="1">The sequence shown here is derived from an EMBL/GenBank/DDBJ whole genome shotgun (WGS) entry which is preliminary data.</text>
</comment>
<protein>
    <submittedName>
        <fullName evidence="1">Uncharacterized protein</fullName>
    </submittedName>
</protein>
<dbReference type="AlphaFoldDB" id="A0A956NG19"/>
<organism evidence="1 2">
    <name type="scientific">Eiseniibacteriota bacterium</name>
    <dbReference type="NCBI Taxonomy" id="2212470"/>
    <lineage>
        <taxon>Bacteria</taxon>
        <taxon>Candidatus Eiseniibacteriota</taxon>
    </lineage>
</organism>
<name>A0A956NG19_UNCEI</name>
<gene>
    <name evidence="1" type="ORF">KDA27_20200</name>
</gene>
<accession>A0A956NG19</accession>
<proteinExistence type="predicted"/>
<reference evidence="1" key="1">
    <citation type="submission" date="2020-04" db="EMBL/GenBank/DDBJ databases">
        <authorList>
            <person name="Zhang T."/>
        </authorList>
    </citation>
    <scope>NUCLEOTIDE SEQUENCE</scope>
    <source>
        <strain evidence="1">HKST-UBA02</strain>
    </source>
</reference>
<feature type="non-terminal residue" evidence="1">
    <location>
        <position position="168"/>
    </location>
</feature>